<keyword evidence="2" id="KW-0472">Membrane</keyword>
<accession>A0A7X9SB93</accession>
<dbReference type="AlphaFoldDB" id="A0A7X9SB93"/>
<keyword evidence="2" id="KW-0812">Transmembrane</keyword>
<feature type="coiled-coil region" evidence="1">
    <location>
        <begin position="354"/>
        <end position="388"/>
    </location>
</feature>
<dbReference type="EMBL" id="JABAGL010000009">
    <property type="protein sequence ID" value="NME86032.1"/>
    <property type="molecule type" value="Genomic_DNA"/>
</dbReference>
<evidence type="ECO:0000313" key="6">
    <source>
        <dbReference type="Proteomes" id="UP000520291"/>
    </source>
</evidence>
<proteinExistence type="predicted"/>
<keyword evidence="2" id="KW-1133">Transmembrane helix</keyword>
<feature type="domain" description="DUF6377" evidence="4">
    <location>
        <begin position="261"/>
        <end position="508"/>
    </location>
</feature>
<evidence type="ECO:0000256" key="2">
    <source>
        <dbReference type="SAM" id="Phobius"/>
    </source>
</evidence>
<dbReference type="Proteomes" id="UP000520291">
    <property type="component" value="Unassembled WGS sequence"/>
</dbReference>
<reference evidence="5 6" key="1">
    <citation type="submission" date="2020-04" db="EMBL/GenBank/DDBJ databases">
        <authorList>
            <person name="Hitch T.C.A."/>
            <person name="Wylensek D."/>
            <person name="Clavel T."/>
        </authorList>
    </citation>
    <scope>NUCLEOTIDE SEQUENCE [LARGE SCALE GENOMIC DNA]</scope>
    <source>
        <strain evidence="5 6">WCA3-601-WT-5E</strain>
    </source>
</reference>
<gene>
    <name evidence="5" type="ORF">HF841_08350</name>
</gene>
<organism evidence="5 6">
    <name type="scientific">Bacteroides eggerthii</name>
    <dbReference type="NCBI Taxonomy" id="28111"/>
    <lineage>
        <taxon>Bacteria</taxon>
        <taxon>Pseudomonadati</taxon>
        <taxon>Bacteroidota</taxon>
        <taxon>Bacteroidia</taxon>
        <taxon>Bacteroidales</taxon>
        <taxon>Bacteroidaceae</taxon>
        <taxon>Bacteroides</taxon>
    </lineage>
</organism>
<name>A0A7X9SB93_9BACE</name>
<evidence type="ECO:0000256" key="1">
    <source>
        <dbReference type="SAM" id="Coils"/>
    </source>
</evidence>
<protein>
    <recommendedName>
        <fullName evidence="4">DUF6377 domain-containing protein</fullName>
    </recommendedName>
</protein>
<sequence>MKDMRLRCIIFLLLFPFVQVQADNNDIMHMPIPCLIKQLDQALEKNSVYVEQKETRINLLKKMLAHTDNLTDRLKLTTELSNEYQYYICDSAMKYIDESWKLVLREGNANHQANVMFTRIRMLLSIGMYSEALEILKLFQVNELSDSLKKQYYHCSEQTYNYLKNYAIYSIYREEYEQKSSLYLDSLLMITTKNSNQYSRTLARKLKMDGDVNGARKIFNELLEIYDIGTRDYSMVASSLSEVVTDIEERKRLLLLSAISDVMSAVKEYKSLRDLAVIFYNEGDIEHAYHYCSICMEDANFYNARHRSLETAQIQPIINRAYSQKIKEQHHRLLICLILISLMFVLLLASFLVLHKQNKKLNYTKQKLQDANNELYALNRELQGLNASLLESNQIKKDYLNRFMILSSSYITSLKQYQSTVYSKIVMGKINELKTNSHSTEMIDDLVRKFYQNFDEAFLTIYPSFMVDLNQLLRENERFELLDNNALPPEFRIFALMRLGITDTESIAKFLQYSTNTVYTYSTKIRRKAINKEDFNKRILLIG</sequence>
<evidence type="ECO:0000259" key="4">
    <source>
        <dbReference type="Pfam" id="PF19904"/>
    </source>
</evidence>
<feature type="transmembrane region" description="Helical" evidence="2">
    <location>
        <begin position="332"/>
        <end position="354"/>
    </location>
</feature>
<comment type="caution">
    <text evidence="5">The sequence shown here is derived from an EMBL/GenBank/DDBJ whole genome shotgun (WGS) entry which is preliminary data.</text>
</comment>
<feature type="chain" id="PRO_5031224343" description="DUF6377 domain-containing protein" evidence="3">
    <location>
        <begin position="23"/>
        <end position="543"/>
    </location>
</feature>
<dbReference type="InterPro" id="IPR045957">
    <property type="entry name" value="DUF6377"/>
</dbReference>
<keyword evidence="3" id="KW-0732">Signal</keyword>
<evidence type="ECO:0000256" key="3">
    <source>
        <dbReference type="SAM" id="SignalP"/>
    </source>
</evidence>
<keyword evidence="1" id="KW-0175">Coiled coil</keyword>
<dbReference type="Pfam" id="PF19904">
    <property type="entry name" value="DUF6377"/>
    <property type="match status" value="1"/>
</dbReference>
<dbReference type="RefSeq" id="WP_168947557.1">
    <property type="nucleotide sequence ID" value="NZ_JABAGL010000009.1"/>
</dbReference>
<feature type="signal peptide" evidence="3">
    <location>
        <begin position="1"/>
        <end position="22"/>
    </location>
</feature>
<evidence type="ECO:0000313" key="5">
    <source>
        <dbReference type="EMBL" id="NME86032.1"/>
    </source>
</evidence>